<reference evidence="3" key="1">
    <citation type="submission" date="2020-03" db="EMBL/GenBank/DDBJ databases">
        <authorList>
            <person name="He L."/>
        </authorList>
    </citation>
    <scope>NUCLEOTIDE SEQUENCE</scope>
    <source>
        <strain evidence="3">CkLH20</strain>
    </source>
</reference>
<accession>A0A9P6IIF6</accession>
<comment type="caution">
    <text evidence="3">The sequence shown here is derived from an EMBL/GenBank/DDBJ whole genome shotgun (WGS) entry which is preliminary data.</text>
</comment>
<sequence>MAKQRANRMSPAWWEEKRETICEQYMNKTLQDVIVYLQKEYGVKVTKRQLVYRLNLWNCRKYSTGDGEEGTASSPSIESDDYDSSEDGVGHDEDICSKSHEIPDSIGGHQSQTPVMVEAANTQLAVCDGKGAFNKYVNAKLNMNDFHAMTAIARSAETDEQCRFAMKSLKECIFPQPGSSHWPFYCLLYVLVCDSMNDHLEEGMLSHIRNAVLSILNEGKAFLAKQDGSIDMVGYALLDNLDLNHRQHLLDPIDAKRLQTLLEDFESRNGTSRSHLQEDSPSPLRSLQQCVAWCHKALFDVSRDAYRTNRPDTSARPTPDQMLWKDYIEVFGTLWHILMTDGRSTGIWPQWVCTSVDVFNLPHAELLSCVCWLIVQSAALLHSDEIAADDLVTRFRNAGAAAHQLFHSSQEEVTLWHDFCQTFLRLNRPTAADTPENRAFGAFINGEFEVFVRNTLEIGDDCSLALRLL</sequence>
<evidence type="ECO:0000313" key="3">
    <source>
        <dbReference type="EMBL" id="KAF9881781.1"/>
    </source>
</evidence>
<protein>
    <recommendedName>
        <fullName evidence="2">Clr5 domain-containing protein</fullName>
    </recommendedName>
</protein>
<evidence type="ECO:0000259" key="2">
    <source>
        <dbReference type="Pfam" id="PF14420"/>
    </source>
</evidence>
<organism evidence="3 4">
    <name type="scientific">Colletotrichum karsti</name>
    <dbReference type="NCBI Taxonomy" id="1095194"/>
    <lineage>
        <taxon>Eukaryota</taxon>
        <taxon>Fungi</taxon>
        <taxon>Dikarya</taxon>
        <taxon>Ascomycota</taxon>
        <taxon>Pezizomycotina</taxon>
        <taxon>Sordariomycetes</taxon>
        <taxon>Hypocreomycetidae</taxon>
        <taxon>Glomerellales</taxon>
        <taxon>Glomerellaceae</taxon>
        <taxon>Colletotrichum</taxon>
        <taxon>Colletotrichum boninense species complex</taxon>
    </lineage>
</organism>
<proteinExistence type="predicted"/>
<gene>
    <name evidence="3" type="ORF">CkaCkLH20_00927</name>
</gene>
<dbReference type="Pfam" id="PF14420">
    <property type="entry name" value="Clr5"/>
    <property type="match status" value="1"/>
</dbReference>
<keyword evidence="4" id="KW-1185">Reference proteome</keyword>
<dbReference type="GeneID" id="62156721"/>
<dbReference type="EMBL" id="JAATWM020000002">
    <property type="protein sequence ID" value="KAF9881781.1"/>
    <property type="molecule type" value="Genomic_DNA"/>
</dbReference>
<evidence type="ECO:0000313" key="4">
    <source>
        <dbReference type="Proteomes" id="UP000781932"/>
    </source>
</evidence>
<dbReference type="RefSeq" id="XP_038751242.1">
    <property type="nucleotide sequence ID" value="XM_038883647.1"/>
</dbReference>
<dbReference type="AlphaFoldDB" id="A0A9P6IIF6"/>
<feature type="domain" description="Clr5" evidence="2">
    <location>
        <begin position="11"/>
        <end position="61"/>
    </location>
</feature>
<name>A0A9P6IIF6_9PEZI</name>
<dbReference type="InterPro" id="IPR025676">
    <property type="entry name" value="Clr5_dom"/>
</dbReference>
<reference evidence="3" key="2">
    <citation type="submission" date="2020-11" db="EMBL/GenBank/DDBJ databases">
        <title>Whole genome sequencing of Colletotrichum sp.</title>
        <authorList>
            <person name="Li H."/>
        </authorList>
    </citation>
    <scope>NUCLEOTIDE SEQUENCE</scope>
    <source>
        <strain evidence="3">CkLH20</strain>
    </source>
</reference>
<feature type="region of interest" description="Disordered" evidence="1">
    <location>
        <begin position="64"/>
        <end position="94"/>
    </location>
</feature>
<dbReference type="Proteomes" id="UP000781932">
    <property type="component" value="Unassembled WGS sequence"/>
</dbReference>
<evidence type="ECO:0000256" key="1">
    <source>
        <dbReference type="SAM" id="MobiDB-lite"/>
    </source>
</evidence>
<dbReference type="OrthoDB" id="5083163at2759"/>